<evidence type="ECO:0000256" key="1">
    <source>
        <dbReference type="SAM" id="MobiDB-lite"/>
    </source>
</evidence>
<evidence type="ECO:0000313" key="4">
    <source>
        <dbReference type="Proteomes" id="UP000000763"/>
    </source>
</evidence>
<dbReference type="AlphaFoldDB" id="Q8S0N7"/>
<dbReference type="Proteomes" id="UP000817658">
    <property type="component" value="Chromosome 1"/>
</dbReference>
<protein>
    <submittedName>
        <fullName evidence="2">Uncharacterized protein</fullName>
    </submittedName>
</protein>
<accession>Q8S0N7</accession>
<sequence>MLSAAINIEAGGISRRAANPPPPCGVAGGHRLAAAGRSAAECRARPGLWRSTGGGCRRQARVGGAAGGQSMASGAAALAD</sequence>
<dbReference type="EMBL" id="AP003381">
    <property type="protein sequence ID" value="BAB86525.1"/>
    <property type="molecule type" value="Genomic_DNA"/>
</dbReference>
<reference evidence="2" key="1">
    <citation type="journal article" date="2002" name="Nature">
        <title>The genome sequence and structure of rice chromosome 1.</title>
        <authorList>
            <person name="Sasaki T."/>
            <person name="Matsumoto T."/>
            <person name="Yamamoto K."/>
            <person name="Sakata K."/>
            <person name="Baba T."/>
            <person name="Katayose Y."/>
            <person name="Wu J."/>
            <person name="Niimura Y."/>
            <person name="Cheng Z."/>
            <person name="Nagamura Y."/>
            <person name="Antonio B.A."/>
            <person name="Kanamori H."/>
            <person name="Hosokawa S."/>
            <person name="Masukawa M."/>
            <person name="Arikawa K."/>
            <person name="Chiden Y."/>
            <person name="Hayashi M."/>
            <person name="Okamoto M."/>
            <person name="Ando T."/>
            <person name="Aoki H."/>
            <person name="Arita K."/>
            <person name="Hamada M."/>
            <person name="Harada C."/>
            <person name="Hijishita S."/>
            <person name="Honda M."/>
            <person name="Ichikawa Y."/>
            <person name="Idonuma A."/>
            <person name="Iijima M."/>
            <person name="Ikeda M."/>
            <person name="Ikeno M."/>
            <person name="Itoh S."/>
            <person name="Itoh T."/>
            <person name="Itoh Y."/>
            <person name="Itoh Y."/>
            <person name="Iwabuchi A."/>
            <person name="Kamiya K."/>
            <person name="Karasawa W."/>
            <person name="Katagiri S."/>
            <person name="Kikuta A."/>
            <person name="Kobayashi N."/>
            <person name="Kono I."/>
            <person name="Machita K."/>
            <person name="Maehara T."/>
            <person name="Mizuno H."/>
            <person name="Mizubayashi T."/>
            <person name="Mukai Y."/>
            <person name="Nagasaki H."/>
            <person name="Nakashima M."/>
            <person name="Nakama Y."/>
            <person name="Nakamichi Y."/>
            <person name="Nakamura M."/>
            <person name="Namiki N."/>
            <person name="Negishi M."/>
            <person name="Ohta I."/>
            <person name="Ono N."/>
            <person name="Saji S."/>
            <person name="Sakai K."/>
            <person name="Shibata M."/>
            <person name="Shimokawa T."/>
            <person name="Shomura A."/>
            <person name="Song J."/>
            <person name="Takazaki Y."/>
            <person name="Terasawa K."/>
            <person name="Tsuji K."/>
            <person name="Waki K."/>
            <person name="Yamagata H."/>
            <person name="Yamane H."/>
            <person name="Yoshiki S."/>
            <person name="Yoshihara R."/>
            <person name="Yukawa K."/>
            <person name="Zhong H."/>
            <person name="Iwama H."/>
            <person name="Endo T."/>
            <person name="Ito H."/>
            <person name="Hahn J.H."/>
            <person name="Kim H.I."/>
            <person name="Eun M.Y."/>
            <person name="Yano M."/>
            <person name="Jiang J."/>
            <person name="Gojobori T."/>
        </authorList>
    </citation>
    <scope>NUCLEOTIDE SEQUENCE</scope>
</reference>
<name>Q8S0N7_ORYSJ</name>
<evidence type="ECO:0000313" key="2">
    <source>
        <dbReference type="EMBL" id="BAB86525.1"/>
    </source>
</evidence>
<feature type="region of interest" description="Disordered" evidence="1">
    <location>
        <begin position="60"/>
        <end position="80"/>
    </location>
</feature>
<gene>
    <name evidence="3" type="ORF">P0510F09.8</name>
    <name evidence="2" type="ORF">P0692C11.30</name>
</gene>
<dbReference type="EMBL" id="AP003273">
    <property type="protein sequence ID" value="BAB92334.1"/>
    <property type="molecule type" value="Genomic_DNA"/>
</dbReference>
<evidence type="ECO:0000313" key="3">
    <source>
        <dbReference type="EMBL" id="BAB92334.1"/>
    </source>
</evidence>
<dbReference type="Proteomes" id="UP000000763">
    <property type="component" value="Chromosome 1"/>
</dbReference>
<reference evidence="4" key="2">
    <citation type="journal article" date="2005" name="Nature">
        <title>The map-based sequence of the rice genome.</title>
        <authorList>
            <consortium name="International rice genome sequencing project (IRGSP)"/>
            <person name="Matsumoto T."/>
            <person name="Wu J."/>
            <person name="Kanamori H."/>
            <person name="Katayose Y."/>
            <person name="Fujisawa M."/>
            <person name="Namiki N."/>
            <person name="Mizuno H."/>
            <person name="Yamamoto K."/>
            <person name="Antonio B.A."/>
            <person name="Baba T."/>
            <person name="Sakata K."/>
            <person name="Nagamura Y."/>
            <person name="Aoki H."/>
            <person name="Arikawa K."/>
            <person name="Arita K."/>
            <person name="Bito T."/>
            <person name="Chiden Y."/>
            <person name="Fujitsuka N."/>
            <person name="Fukunaka R."/>
            <person name="Hamada M."/>
            <person name="Harada C."/>
            <person name="Hayashi A."/>
            <person name="Hijishita S."/>
            <person name="Honda M."/>
            <person name="Hosokawa S."/>
            <person name="Ichikawa Y."/>
            <person name="Idonuma A."/>
            <person name="Iijima M."/>
            <person name="Ikeda M."/>
            <person name="Ikeno M."/>
            <person name="Ito K."/>
            <person name="Ito S."/>
            <person name="Ito T."/>
            <person name="Ito Y."/>
            <person name="Ito Y."/>
            <person name="Iwabuchi A."/>
            <person name="Kamiya K."/>
            <person name="Karasawa W."/>
            <person name="Kurita K."/>
            <person name="Katagiri S."/>
            <person name="Kikuta A."/>
            <person name="Kobayashi H."/>
            <person name="Kobayashi N."/>
            <person name="Machita K."/>
            <person name="Maehara T."/>
            <person name="Masukawa M."/>
            <person name="Mizubayashi T."/>
            <person name="Mukai Y."/>
            <person name="Nagasaki H."/>
            <person name="Nagata Y."/>
            <person name="Naito S."/>
            <person name="Nakashima M."/>
            <person name="Nakama Y."/>
            <person name="Nakamichi Y."/>
            <person name="Nakamura M."/>
            <person name="Meguro A."/>
            <person name="Negishi M."/>
            <person name="Ohta I."/>
            <person name="Ohta T."/>
            <person name="Okamoto M."/>
            <person name="Ono N."/>
            <person name="Saji S."/>
            <person name="Sakaguchi M."/>
            <person name="Sakai K."/>
            <person name="Shibata M."/>
            <person name="Shimokawa T."/>
            <person name="Song J."/>
            <person name="Takazaki Y."/>
            <person name="Terasawa K."/>
            <person name="Tsugane M."/>
            <person name="Tsuji K."/>
            <person name="Ueda S."/>
            <person name="Waki K."/>
            <person name="Yamagata H."/>
            <person name="Yamamoto M."/>
            <person name="Yamamoto S."/>
            <person name="Yamane H."/>
            <person name="Yoshiki S."/>
            <person name="Yoshihara R."/>
            <person name="Yukawa K."/>
            <person name="Zhong H."/>
            <person name="Yano M."/>
            <person name="Yuan Q."/>
            <person name="Ouyang S."/>
            <person name="Liu J."/>
            <person name="Jones K.M."/>
            <person name="Gansberger K."/>
            <person name="Moffat K."/>
            <person name="Hill J."/>
            <person name="Bera J."/>
            <person name="Fadrosh D."/>
            <person name="Jin S."/>
            <person name="Johri S."/>
            <person name="Kim M."/>
            <person name="Overton L."/>
            <person name="Reardon M."/>
            <person name="Tsitrin T."/>
            <person name="Vuong H."/>
            <person name="Weaver B."/>
            <person name="Ciecko A."/>
            <person name="Tallon L."/>
            <person name="Jackson J."/>
            <person name="Pai G."/>
            <person name="Aken S.V."/>
            <person name="Utterback T."/>
            <person name="Reidmuller S."/>
            <person name="Feldblyum T."/>
            <person name="Hsiao J."/>
            <person name="Zismann V."/>
            <person name="Iobst S."/>
            <person name="de Vazeille A.R."/>
            <person name="Buell C.R."/>
            <person name="Ying K."/>
            <person name="Li Y."/>
            <person name="Lu T."/>
            <person name="Huang Y."/>
            <person name="Zhao Q."/>
            <person name="Feng Q."/>
            <person name="Zhang L."/>
            <person name="Zhu J."/>
            <person name="Weng Q."/>
            <person name="Mu J."/>
            <person name="Lu Y."/>
            <person name="Fan D."/>
            <person name="Liu Y."/>
            <person name="Guan J."/>
            <person name="Zhang Y."/>
            <person name="Yu S."/>
            <person name="Liu X."/>
            <person name="Zhang Y."/>
            <person name="Hong G."/>
            <person name="Han B."/>
            <person name="Choisne N."/>
            <person name="Demange N."/>
            <person name="Orjeda G."/>
            <person name="Samain S."/>
            <person name="Cattolico L."/>
            <person name="Pelletier E."/>
            <person name="Couloux A."/>
            <person name="Segurens B."/>
            <person name="Wincker P."/>
            <person name="D'Hont A."/>
            <person name="Scarpelli C."/>
            <person name="Weissenbach J."/>
            <person name="Salanoubat M."/>
            <person name="Quetier F."/>
            <person name="Yu Y."/>
            <person name="Kim H.R."/>
            <person name="Rambo T."/>
            <person name="Currie J."/>
            <person name="Collura K."/>
            <person name="Luo M."/>
            <person name="Yang T."/>
            <person name="Ammiraju J.S.S."/>
            <person name="Engler F."/>
            <person name="Soderlund C."/>
            <person name="Wing R.A."/>
            <person name="Palmer L.E."/>
            <person name="de la Bastide M."/>
            <person name="Spiegel L."/>
            <person name="Nascimento L."/>
            <person name="Zutavern T."/>
            <person name="O'Shaughnessy A."/>
            <person name="Dike S."/>
            <person name="Dedhia N."/>
            <person name="Preston R."/>
            <person name="Balija V."/>
            <person name="McCombie W.R."/>
            <person name="Chow T."/>
            <person name="Chen H."/>
            <person name="Chung M."/>
            <person name="Chen C."/>
            <person name="Shaw J."/>
            <person name="Wu H."/>
            <person name="Hsiao K."/>
            <person name="Chao Y."/>
            <person name="Chu M."/>
            <person name="Cheng C."/>
            <person name="Hour A."/>
            <person name="Lee P."/>
            <person name="Lin S."/>
            <person name="Lin Y."/>
            <person name="Liou J."/>
            <person name="Liu S."/>
            <person name="Hsing Y."/>
            <person name="Raghuvanshi S."/>
            <person name="Mohanty A."/>
            <person name="Bharti A.K."/>
            <person name="Gaur A."/>
            <person name="Gupta V."/>
            <person name="Kumar D."/>
            <person name="Ravi V."/>
            <person name="Vij S."/>
            <person name="Kapur A."/>
            <person name="Khurana P."/>
            <person name="Khurana P."/>
            <person name="Khurana J.P."/>
            <person name="Tyagi A.K."/>
            <person name="Gaikwad K."/>
            <person name="Singh A."/>
            <person name="Dalal V."/>
            <person name="Srivastava S."/>
            <person name="Dixit A."/>
            <person name="Pal A.K."/>
            <person name="Ghazi I.A."/>
            <person name="Yadav M."/>
            <person name="Pandit A."/>
            <person name="Bhargava A."/>
            <person name="Sureshbabu K."/>
            <person name="Batra K."/>
            <person name="Sharma T.R."/>
            <person name="Mohapatra T."/>
            <person name="Singh N.K."/>
            <person name="Messing J."/>
            <person name="Nelson A.B."/>
            <person name="Fuks G."/>
            <person name="Kavchok S."/>
            <person name="Keizer G."/>
            <person name="Linton E."/>
            <person name="Llaca V."/>
            <person name="Song R."/>
            <person name="Tanyolac B."/>
            <person name="Young S."/>
            <person name="Ho-Il K."/>
            <person name="Hahn J.H."/>
            <person name="Sangsakoo G."/>
            <person name="Vanavichit A."/>
            <person name="de Mattos Luiz.A.T."/>
            <person name="Zimmer P.D."/>
            <person name="Malone G."/>
            <person name="Dellagostin O."/>
            <person name="de Oliveira A.C."/>
            <person name="Bevan M."/>
            <person name="Bancroft I."/>
            <person name="Minx P."/>
            <person name="Cordum H."/>
            <person name="Wilson R."/>
            <person name="Cheng Z."/>
            <person name="Jin W."/>
            <person name="Jiang J."/>
            <person name="Leong S.A."/>
            <person name="Iwama H."/>
            <person name="Gojobori T."/>
            <person name="Itoh T."/>
            <person name="Niimura Y."/>
            <person name="Fujii Y."/>
            <person name="Habara T."/>
            <person name="Sakai H."/>
            <person name="Sato Y."/>
            <person name="Wilson G."/>
            <person name="Kumar K."/>
            <person name="McCouch S."/>
            <person name="Juretic N."/>
            <person name="Hoen D."/>
            <person name="Wright S."/>
            <person name="Bruskiewich R."/>
            <person name="Bureau T."/>
            <person name="Miyao A."/>
            <person name="Hirochika H."/>
            <person name="Nishikawa T."/>
            <person name="Kadowaki K."/>
            <person name="Sugiura M."/>
            <person name="Burr B."/>
            <person name="Sasaki T."/>
        </authorList>
    </citation>
    <scope>NUCLEOTIDE SEQUENCE [LARGE SCALE GENOMIC DNA]</scope>
    <source>
        <strain evidence="4">cv. Nipponbare</strain>
    </source>
</reference>
<proteinExistence type="predicted"/>
<reference evidence="4" key="3">
    <citation type="journal article" date="2008" name="Nucleic Acids Res.">
        <title>The rice annotation project database (RAP-DB): 2008 update.</title>
        <authorList>
            <consortium name="The rice annotation project (RAP)"/>
        </authorList>
    </citation>
    <scope>GENOME REANNOTATION</scope>
    <source>
        <strain evidence="4">cv. Nipponbare</strain>
    </source>
</reference>
<feature type="compositionally biased region" description="Low complexity" evidence="1">
    <location>
        <begin position="68"/>
        <end position="80"/>
    </location>
</feature>
<organism evidence="2">
    <name type="scientific">Oryza sativa subsp. japonica</name>
    <name type="common">Rice</name>
    <dbReference type="NCBI Taxonomy" id="39947"/>
    <lineage>
        <taxon>Eukaryota</taxon>
        <taxon>Viridiplantae</taxon>
        <taxon>Streptophyta</taxon>
        <taxon>Embryophyta</taxon>
        <taxon>Tracheophyta</taxon>
        <taxon>Spermatophyta</taxon>
        <taxon>Magnoliopsida</taxon>
        <taxon>Liliopsida</taxon>
        <taxon>Poales</taxon>
        <taxon>Poaceae</taxon>
        <taxon>BOP clade</taxon>
        <taxon>Oryzoideae</taxon>
        <taxon>Oryzeae</taxon>
        <taxon>Oryzinae</taxon>
        <taxon>Oryza</taxon>
        <taxon>Oryza sativa</taxon>
    </lineage>
</organism>